<proteinExistence type="predicted"/>
<dbReference type="EMBL" id="CAFBAA010000045">
    <property type="protein sequence ID" value="CAB4845050.1"/>
    <property type="molecule type" value="Genomic_DNA"/>
</dbReference>
<dbReference type="Pfam" id="PF09678">
    <property type="entry name" value="Caa3_CtaG"/>
    <property type="match status" value="1"/>
</dbReference>
<keyword evidence="5 6" id="KW-0472">Membrane</keyword>
<feature type="transmembrane region" description="Helical" evidence="6">
    <location>
        <begin position="6"/>
        <end position="27"/>
    </location>
</feature>
<evidence type="ECO:0000256" key="1">
    <source>
        <dbReference type="ARBA" id="ARBA00004651"/>
    </source>
</evidence>
<evidence type="ECO:0000256" key="3">
    <source>
        <dbReference type="ARBA" id="ARBA00022692"/>
    </source>
</evidence>
<keyword evidence="3 6" id="KW-0812">Transmembrane</keyword>
<keyword evidence="4 6" id="KW-1133">Transmembrane helix</keyword>
<feature type="transmembrane region" description="Helical" evidence="6">
    <location>
        <begin position="147"/>
        <end position="167"/>
    </location>
</feature>
<evidence type="ECO:0000256" key="4">
    <source>
        <dbReference type="ARBA" id="ARBA00022989"/>
    </source>
</evidence>
<organism evidence="7">
    <name type="scientific">freshwater metagenome</name>
    <dbReference type="NCBI Taxonomy" id="449393"/>
    <lineage>
        <taxon>unclassified sequences</taxon>
        <taxon>metagenomes</taxon>
        <taxon>ecological metagenomes</taxon>
    </lineage>
</organism>
<feature type="transmembrane region" description="Helical" evidence="6">
    <location>
        <begin position="114"/>
        <end position="135"/>
    </location>
</feature>
<keyword evidence="2" id="KW-1003">Cell membrane</keyword>
<evidence type="ECO:0000313" key="7">
    <source>
        <dbReference type="EMBL" id="CAB4845050.1"/>
    </source>
</evidence>
<feature type="transmembrane region" description="Helical" evidence="6">
    <location>
        <begin position="72"/>
        <end position="94"/>
    </location>
</feature>
<dbReference type="GO" id="GO:0005886">
    <property type="term" value="C:plasma membrane"/>
    <property type="evidence" value="ECO:0007669"/>
    <property type="project" value="UniProtKB-SubCell"/>
</dbReference>
<comment type="subcellular location">
    <subcellularLocation>
        <location evidence="1">Cell membrane</location>
        <topology evidence="1">Multi-pass membrane protein</topology>
    </subcellularLocation>
</comment>
<evidence type="ECO:0000256" key="5">
    <source>
        <dbReference type="ARBA" id="ARBA00023136"/>
    </source>
</evidence>
<evidence type="ECO:0000256" key="6">
    <source>
        <dbReference type="SAM" id="Phobius"/>
    </source>
</evidence>
<gene>
    <name evidence="7" type="ORF">UFOPK3266_01379</name>
</gene>
<feature type="transmembrane region" description="Helical" evidence="6">
    <location>
        <begin position="39"/>
        <end position="60"/>
    </location>
</feature>
<name>A0A6J7BIC9_9ZZZZ</name>
<protein>
    <submittedName>
        <fullName evidence="7">Unannotated protein</fullName>
    </submittedName>
</protein>
<sequence>MSDMSLNIAWDLLFGLPILAAGFWYHRTVTSEIPRWRQALFYSGLSFAFIVLVGPVPHYAIRIFWVHMVQHISLMMLISPMIILGAPMAVAASAPASRSKDFLRGAYRSWLVRLIIKPQIGFGIFLVALFATHFSPLANAGMKNGNVHSLELIIFLVAGLIYYYPLMSGNPMPFYVAHPIRLASLFGMMVPETMTGFFLYSSSRLLHDVPAMAGMNMAHSASALNDQRIGGSLMWSMGMLIDAGWLALTARDWFVHERDSEEEE</sequence>
<dbReference type="InterPro" id="IPR019108">
    <property type="entry name" value="Caa3_assmbl_CtaG-rel"/>
</dbReference>
<evidence type="ECO:0000256" key="2">
    <source>
        <dbReference type="ARBA" id="ARBA00022475"/>
    </source>
</evidence>
<accession>A0A6J7BIC9</accession>
<dbReference type="AlphaFoldDB" id="A0A6J7BIC9"/>
<reference evidence="7" key="1">
    <citation type="submission" date="2020-05" db="EMBL/GenBank/DDBJ databases">
        <authorList>
            <person name="Chiriac C."/>
            <person name="Salcher M."/>
            <person name="Ghai R."/>
            <person name="Kavagutti S V."/>
        </authorList>
    </citation>
    <scope>NUCLEOTIDE SEQUENCE</scope>
</reference>